<keyword evidence="1" id="KW-0479">Metal-binding</keyword>
<evidence type="ECO:0000259" key="3">
    <source>
        <dbReference type="PROSITE" id="PS50157"/>
    </source>
</evidence>
<keyword evidence="5" id="KW-1185">Reference proteome</keyword>
<accession>A0ABP1RUB1</accession>
<dbReference type="Proteomes" id="UP001642540">
    <property type="component" value="Unassembled WGS sequence"/>
</dbReference>
<dbReference type="PROSITE" id="PS00028">
    <property type="entry name" value="ZINC_FINGER_C2H2_1"/>
    <property type="match status" value="2"/>
</dbReference>
<feature type="compositionally biased region" description="Basic residues" evidence="2">
    <location>
        <begin position="152"/>
        <end position="168"/>
    </location>
</feature>
<evidence type="ECO:0000313" key="4">
    <source>
        <dbReference type="EMBL" id="CAL8135901.1"/>
    </source>
</evidence>
<dbReference type="EMBL" id="CAXLJM020000109">
    <property type="protein sequence ID" value="CAL8135901.1"/>
    <property type="molecule type" value="Genomic_DNA"/>
</dbReference>
<feature type="domain" description="C2H2-type" evidence="3">
    <location>
        <begin position="47"/>
        <end position="77"/>
    </location>
</feature>
<dbReference type="Gene3D" id="3.30.160.60">
    <property type="entry name" value="Classic Zinc Finger"/>
    <property type="match status" value="1"/>
</dbReference>
<reference evidence="4 5" key="1">
    <citation type="submission" date="2024-08" db="EMBL/GenBank/DDBJ databases">
        <authorList>
            <person name="Cucini C."/>
            <person name="Frati F."/>
        </authorList>
    </citation>
    <scope>NUCLEOTIDE SEQUENCE [LARGE SCALE GENOMIC DNA]</scope>
</reference>
<name>A0ABP1RUB1_9HEXA</name>
<keyword evidence="1" id="KW-0862">Zinc</keyword>
<protein>
    <recommendedName>
        <fullName evidence="3">C2H2-type domain-containing protein</fullName>
    </recommendedName>
</protein>
<gene>
    <name evidence="4" type="ORF">ODALV1_LOCUS26194</name>
</gene>
<proteinExistence type="predicted"/>
<feature type="region of interest" description="Disordered" evidence="2">
    <location>
        <begin position="145"/>
        <end position="176"/>
    </location>
</feature>
<dbReference type="InterPro" id="IPR013087">
    <property type="entry name" value="Znf_C2H2_type"/>
</dbReference>
<sequence>MRMDRRFFYAPCVMRSSSGGKEIGAHLLSTHLDVFEQLSKGGDEKMKYCSQLNCYKLFSSKNSLRVHHGKEHSHAKFINPLCVEGGTYRRPRLRCDCCMTIFLSKPELMDHVKTLHPEAYWPCPHCQLMFYTKEQLKETHISTCRRNPEVRRPKKGIKGKRGRPQRLPKKADETDEDDTALELERLGIIEEPAVTGTRKSSRVKAKTRKNRKVNDSLIKHNMNDEKLKQEVKVLLIRLTKEQIDYYASARN</sequence>
<evidence type="ECO:0000256" key="1">
    <source>
        <dbReference type="PROSITE-ProRule" id="PRU00042"/>
    </source>
</evidence>
<organism evidence="4 5">
    <name type="scientific">Orchesella dallaii</name>
    <dbReference type="NCBI Taxonomy" id="48710"/>
    <lineage>
        <taxon>Eukaryota</taxon>
        <taxon>Metazoa</taxon>
        <taxon>Ecdysozoa</taxon>
        <taxon>Arthropoda</taxon>
        <taxon>Hexapoda</taxon>
        <taxon>Collembola</taxon>
        <taxon>Entomobryomorpha</taxon>
        <taxon>Entomobryoidea</taxon>
        <taxon>Orchesellidae</taxon>
        <taxon>Orchesellinae</taxon>
        <taxon>Orchesella</taxon>
    </lineage>
</organism>
<evidence type="ECO:0000313" key="5">
    <source>
        <dbReference type="Proteomes" id="UP001642540"/>
    </source>
</evidence>
<dbReference type="PROSITE" id="PS50157">
    <property type="entry name" value="ZINC_FINGER_C2H2_2"/>
    <property type="match status" value="1"/>
</dbReference>
<dbReference type="SMART" id="SM00355">
    <property type="entry name" value="ZnF_C2H2"/>
    <property type="match status" value="3"/>
</dbReference>
<comment type="caution">
    <text evidence="4">The sequence shown here is derived from an EMBL/GenBank/DDBJ whole genome shotgun (WGS) entry which is preliminary data.</text>
</comment>
<evidence type="ECO:0000256" key="2">
    <source>
        <dbReference type="SAM" id="MobiDB-lite"/>
    </source>
</evidence>
<keyword evidence="1" id="KW-0863">Zinc-finger</keyword>